<dbReference type="Gene3D" id="3.30.40.10">
    <property type="entry name" value="Zinc/RING finger domain, C3HC4 (zinc finger)"/>
    <property type="match status" value="1"/>
</dbReference>
<dbReference type="GO" id="GO:0006511">
    <property type="term" value="P:ubiquitin-dependent protein catabolic process"/>
    <property type="evidence" value="ECO:0007669"/>
    <property type="project" value="InterPro"/>
</dbReference>
<dbReference type="CDD" id="cd16657">
    <property type="entry name" value="RING-Ubox_UBE4A"/>
    <property type="match status" value="1"/>
</dbReference>
<comment type="subcellular location">
    <subcellularLocation>
        <location evidence="3">Cytoplasm</location>
    </subcellularLocation>
    <subcellularLocation>
        <location evidence="2">Nucleus</location>
    </subcellularLocation>
</comment>
<dbReference type="InterPro" id="IPR003613">
    <property type="entry name" value="Ubox_domain"/>
</dbReference>
<dbReference type="GO" id="GO:0034450">
    <property type="term" value="F:ubiquitin-ubiquitin ligase activity"/>
    <property type="evidence" value="ECO:0007669"/>
    <property type="project" value="InterPro"/>
</dbReference>
<evidence type="ECO:0000313" key="14">
    <source>
        <dbReference type="EMBL" id="KAF2461616.1"/>
    </source>
</evidence>
<dbReference type="OrthoDB" id="20295at2759"/>
<comment type="catalytic activity">
    <reaction evidence="1">
        <text>S-ubiquitinyl-[E2 ubiquitin-conjugating enzyme]-L-cysteine + [acceptor protein]-L-lysine = [E2 ubiquitin-conjugating enzyme]-L-cysteine + N(6)-ubiquitinyl-[acceptor protein]-L-lysine.</text>
        <dbReference type="EC" id="2.3.2.27"/>
    </reaction>
</comment>
<dbReference type="Pfam" id="PF04564">
    <property type="entry name" value="U-box"/>
    <property type="match status" value="1"/>
</dbReference>
<dbReference type="PROSITE" id="PS51698">
    <property type="entry name" value="U_BOX"/>
    <property type="match status" value="1"/>
</dbReference>
<keyword evidence="10" id="KW-0539">Nucleus</keyword>
<dbReference type="GO" id="GO:0000209">
    <property type="term" value="P:protein polyubiquitination"/>
    <property type="evidence" value="ECO:0007669"/>
    <property type="project" value="TreeGrafter"/>
</dbReference>
<dbReference type="UniPathway" id="UPA00143"/>
<evidence type="ECO:0000256" key="3">
    <source>
        <dbReference type="ARBA" id="ARBA00004496"/>
    </source>
</evidence>
<evidence type="ECO:0000256" key="11">
    <source>
        <dbReference type="SAM" id="Coils"/>
    </source>
</evidence>
<proteinExistence type="inferred from homology"/>
<dbReference type="GO" id="GO:0003755">
    <property type="term" value="F:peptidyl-prolyl cis-trans isomerase activity"/>
    <property type="evidence" value="ECO:0007669"/>
    <property type="project" value="UniProtKB-KW"/>
</dbReference>
<dbReference type="EMBL" id="MU001671">
    <property type="protein sequence ID" value="KAF2461616.1"/>
    <property type="molecule type" value="Genomic_DNA"/>
</dbReference>
<feature type="compositionally biased region" description="Pro residues" evidence="12">
    <location>
        <begin position="84"/>
        <end position="99"/>
    </location>
</feature>
<feature type="domain" description="U-box" evidence="13">
    <location>
        <begin position="1038"/>
        <end position="1112"/>
    </location>
</feature>
<feature type="compositionally biased region" description="Low complexity" evidence="12">
    <location>
        <begin position="73"/>
        <end position="83"/>
    </location>
</feature>
<keyword evidence="6" id="KW-0963">Cytoplasm</keyword>
<keyword evidence="9" id="KW-0697">Rotamase</keyword>
<evidence type="ECO:0000256" key="1">
    <source>
        <dbReference type="ARBA" id="ARBA00000900"/>
    </source>
</evidence>
<keyword evidence="15" id="KW-1185">Reference proteome</keyword>
<dbReference type="GO" id="GO:0005634">
    <property type="term" value="C:nucleus"/>
    <property type="evidence" value="ECO:0007669"/>
    <property type="project" value="UniProtKB-SubCell"/>
</dbReference>
<feature type="coiled-coil region" evidence="11">
    <location>
        <begin position="576"/>
        <end position="610"/>
    </location>
</feature>
<feature type="compositionally biased region" description="Low complexity" evidence="12">
    <location>
        <begin position="100"/>
        <end position="109"/>
    </location>
</feature>
<evidence type="ECO:0000256" key="9">
    <source>
        <dbReference type="ARBA" id="ARBA00023110"/>
    </source>
</evidence>
<reference evidence="14" key="1">
    <citation type="journal article" date="2020" name="Stud. Mycol.">
        <title>101 Dothideomycetes genomes: a test case for predicting lifestyles and emergence of pathogens.</title>
        <authorList>
            <person name="Haridas S."/>
            <person name="Albert R."/>
            <person name="Binder M."/>
            <person name="Bloem J."/>
            <person name="Labutti K."/>
            <person name="Salamov A."/>
            <person name="Andreopoulos B."/>
            <person name="Baker S."/>
            <person name="Barry K."/>
            <person name="Bills G."/>
            <person name="Bluhm B."/>
            <person name="Cannon C."/>
            <person name="Castanera R."/>
            <person name="Culley D."/>
            <person name="Daum C."/>
            <person name="Ezra D."/>
            <person name="Gonzalez J."/>
            <person name="Henrissat B."/>
            <person name="Kuo A."/>
            <person name="Liang C."/>
            <person name="Lipzen A."/>
            <person name="Lutzoni F."/>
            <person name="Magnuson J."/>
            <person name="Mondo S."/>
            <person name="Nolan M."/>
            <person name="Ohm R."/>
            <person name="Pangilinan J."/>
            <person name="Park H.-J."/>
            <person name="Ramirez L."/>
            <person name="Alfaro M."/>
            <person name="Sun H."/>
            <person name="Tritt A."/>
            <person name="Yoshinaga Y."/>
            <person name="Zwiers L.-H."/>
            <person name="Turgeon B."/>
            <person name="Goodwin S."/>
            <person name="Spatafora J."/>
            <person name="Crous P."/>
            <person name="Grigoriev I."/>
        </authorList>
    </citation>
    <scope>NUCLEOTIDE SEQUENCE</scope>
    <source>
        <strain evidence="14">ATCC 16933</strain>
    </source>
</reference>
<evidence type="ECO:0000256" key="10">
    <source>
        <dbReference type="ARBA" id="ARBA00023242"/>
    </source>
</evidence>
<feature type="compositionally biased region" description="Basic and acidic residues" evidence="12">
    <location>
        <begin position="1"/>
        <end position="12"/>
    </location>
</feature>
<evidence type="ECO:0000256" key="6">
    <source>
        <dbReference type="ARBA" id="ARBA00022490"/>
    </source>
</evidence>
<evidence type="ECO:0000259" key="13">
    <source>
        <dbReference type="PROSITE" id="PS51698"/>
    </source>
</evidence>
<evidence type="ECO:0000256" key="2">
    <source>
        <dbReference type="ARBA" id="ARBA00004123"/>
    </source>
</evidence>
<comment type="pathway">
    <text evidence="4">Protein modification; protein ubiquitination.</text>
</comment>
<dbReference type="PANTHER" id="PTHR13931">
    <property type="entry name" value="UBIQUITINATION FACTOR E4"/>
    <property type="match status" value="1"/>
</dbReference>
<keyword evidence="8" id="KW-0833">Ubl conjugation pathway</keyword>
<dbReference type="SMART" id="SM00504">
    <property type="entry name" value="Ubox"/>
    <property type="match status" value="1"/>
</dbReference>
<dbReference type="InterPro" id="IPR045132">
    <property type="entry name" value="UBE4"/>
</dbReference>
<dbReference type="AlphaFoldDB" id="A0A6A6PCD5"/>
<feature type="compositionally biased region" description="Polar residues" evidence="12">
    <location>
        <begin position="52"/>
        <end position="72"/>
    </location>
</feature>
<evidence type="ECO:0000256" key="7">
    <source>
        <dbReference type="ARBA" id="ARBA00022679"/>
    </source>
</evidence>
<dbReference type="InterPro" id="IPR019474">
    <property type="entry name" value="Ub_conjug_fac_E4_core"/>
</dbReference>
<keyword evidence="9" id="KW-0413">Isomerase</keyword>
<evidence type="ECO:0000256" key="12">
    <source>
        <dbReference type="SAM" id="MobiDB-lite"/>
    </source>
</evidence>
<accession>A0A6A6PCD5</accession>
<dbReference type="GO" id="GO:0005737">
    <property type="term" value="C:cytoplasm"/>
    <property type="evidence" value="ECO:0007669"/>
    <property type="project" value="UniProtKB-SubCell"/>
</dbReference>
<comment type="similarity">
    <text evidence="5">Belongs to the ubiquitin conjugation factor E4 family.</text>
</comment>
<evidence type="ECO:0000256" key="4">
    <source>
        <dbReference type="ARBA" id="ARBA00004906"/>
    </source>
</evidence>
<dbReference type="Proteomes" id="UP000799766">
    <property type="component" value="Unassembled WGS sequence"/>
</dbReference>
<dbReference type="GO" id="GO:0036503">
    <property type="term" value="P:ERAD pathway"/>
    <property type="evidence" value="ECO:0007669"/>
    <property type="project" value="InterPro"/>
</dbReference>
<feature type="region of interest" description="Disordered" evidence="12">
    <location>
        <begin position="1"/>
        <end position="161"/>
    </location>
</feature>
<sequence>MADSRLSDAEKIRNKRLAKLGGQGSPSGGPNATPAAPGPSSSSPQLPAAQADTSSSAPQPNPFTQLGVQQNDAPAATAAAPPATQTPPPAAQPPPPSPPQQQQQSEAAPPAAPKPRQITITPKPAASAHTPSKRDASSEPPSRPRSRQQDGRTERDSPEAWEDRTLRSIFRVTLKGQGVSADVHGNKVVAVPGVAAELREAAEEKGPQGQPLRLTVGVLEQAIFEAAQNVAATPGGNPLDYLLGCWKRVARQARQTALDKRSGQRRLEVVNEAKRLCMSYCIFAFTMPEMFEWEPPAGENQLAKHLLVDPENDRGICHDFVSEAVKRFDEDDTMKTAIVEAAEDLSDSLAKMSMNDGYKPYVLAFRNLVQFAPIVQALAGSEKFNPPGTAPEKLEKTTLLGPLFQLSPMQGEVAQNYFSSPKTRDRRYIENSQNALRMTLRTHQDELFDIVSKFIRTSAETRERTLDWFAAVVNSNHKRRAMRVDPKTTSSDGFMINVTVVLDRLCEPFMDATFSKIDRIDVNYLRRNPRVAIADETKMNADQHTSDEFYSQKVDGTNNFISEVFFLTVAAHHYGTEAANANLSTLQREVKHLEKQVEEFERERHKFSSNPQQLQLFENAVKKYKDQVERGHCIILATQGVLLDDLTQARSMQFMRYVITWMLRLVSGVQYPRQPLSLPLPAEQPQVFKCLPEYFLEDVVDNFKFITKNMPGIITSTQCEELITVCMTFLRNSEYIRNPYLKAGLITILFHGVWPLPKFSKGVLGDLLFSSPFAVKHLLHSVMKFFIEAESTGGHNQFFDKFNIRYEIFQIIRCIWGNPAYRENLDAEARDNIDFFVQFVNLLLNDVTFVLDESITAFINIHNLTQELRNPAHLDEQLKKEKEESLESAKNKAKSYMSLTNETVSMLKLFTEALVDAFTKPEIVQRLADMLDYNLDILVGPKSSNLRVEEPEAYQFRPKELLSDLIDIFINLGAKESFRVAVARDGRSYKPANFEKARSIMAKVGLKSSSEMKAWDELGKQIAAAKEADEQVEEDLGEIPDEFLDPVMYTLMEDPVILPTSRITVDRSTIRSHLLSDPTDPFNRMPLKIEEVIPDTETKEKIEAFKAQKKAEKLKEREAATAAASGVEPMDTSA</sequence>
<dbReference type="FunFam" id="3.30.40.10:FF:000055">
    <property type="entry name" value="Ubiquitin conjugation factor e4 a"/>
    <property type="match status" value="1"/>
</dbReference>
<keyword evidence="7" id="KW-0808">Transferase</keyword>
<keyword evidence="11" id="KW-0175">Coiled coil</keyword>
<evidence type="ECO:0000313" key="15">
    <source>
        <dbReference type="Proteomes" id="UP000799766"/>
    </source>
</evidence>
<organism evidence="14 15">
    <name type="scientific">Lineolata rhizophorae</name>
    <dbReference type="NCBI Taxonomy" id="578093"/>
    <lineage>
        <taxon>Eukaryota</taxon>
        <taxon>Fungi</taxon>
        <taxon>Dikarya</taxon>
        <taxon>Ascomycota</taxon>
        <taxon>Pezizomycotina</taxon>
        <taxon>Dothideomycetes</taxon>
        <taxon>Dothideomycetes incertae sedis</taxon>
        <taxon>Lineolatales</taxon>
        <taxon>Lineolataceae</taxon>
        <taxon>Lineolata</taxon>
    </lineage>
</organism>
<gene>
    <name evidence="14" type="ORF">BDY21DRAFT_368792</name>
</gene>
<dbReference type="PANTHER" id="PTHR13931:SF2">
    <property type="entry name" value="UBIQUITIN CONJUGATION FACTOR E4 B"/>
    <property type="match status" value="1"/>
</dbReference>
<dbReference type="SUPFAM" id="SSF57850">
    <property type="entry name" value="RING/U-box"/>
    <property type="match status" value="1"/>
</dbReference>
<dbReference type="InterPro" id="IPR013083">
    <property type="entry name" value="Znf_RING/FYVE/PHD"/>
</dbReference>
<feature type="compositionally biased region" description="Basic and acidic residues" evidence="12">
    <location>
        <begin position="147"/>
        <end position="161"/>
    </location>
</feature>
<dbReference type="Pfam" id="PF10408">
    <property type="entry name" value="Ufd2P_core"/>
    <property type="match status" value="1"/>
</dbReference>
<feature type="compositionally biased region" description="Low complexity" evidence="12">
    <location>
        <begin position="28"/>
        <end position="51"/>
    </location>
</feature>
<protein>
    <submittedName>
        <fullName evidence="14">Ubiquitin elongating factor core-domain-containing protein</fullName>
    </submittedName>
</protein>
<dbReference type="GO" id="GO:0000151">
    <property type="term" value="C:ubiquitin ligase complex"/>
    <property type="evidence" value="ECO:0007669"/>
    <property type="project" value="InterPro"/>
</dbReference>
<name>A0A6A6PCD5_9PEZI</name>
<evidence type="ECO:0000256" key="5">
    <source>
        <dbReference type="ARBA" id="ARBA00007434"/>
    </source>
</evidence>
<evidence type="ECO:0000256" key="8">
    <source>
        <dbReference type="ARBA" id="ARBA00022786"/>
    </source>
</evidence>